<evidence type="ECO:0000256" key="4">
    <source>
        <dbReference type="ARBA" id="ARBA00023014"/>
    </source>
</evidence>
<dbReference type="Pfam" id="PF00355">
    <property type="entry name" value="Rieske"/>
    <property type="match status" value="1"/>
</dbReference>
<sequence length="55" mass="6173">MAFLGNGKINNQKEIICPLHEYRFDLETGQVKSGDCADLKVYKADLTETGLEIEL</sequence>
<proteinExistence type="predicted"/>
<evidence type="ECO:0000313" key="7">
    <source>
        <dbReference type="Proteomes" id="UP000006073"/>
    </source>
</evidence>
<dbReference type="Proteomes" id="UP000006073">
    <property type="component" value="Unassembled WGS sequence"/>
</dbReference>
<keyword evidence="7" id="KW-1185">Reference proteome</keyword>
<comment type="caution">
    <text evidence="6">The sequence shown here is derived from an EMBL/GenBank/DDBJ whole genome shotgun (WGS) entry which is preliminary data.</text>
</comment>
<protein>
    <submittedName>
        <fullName evidence="6">Biphenyl dioxygenase</fullName>
    </submittedName>
</protein>
<keyword evidence="6" id="KW-0223">Dioxygenase</keyword>
<feature type="domain" description="Rieske" evidence="5">
    <location>
        <begin position="1"/>
        <end position="53"/>
    </location>
</feature>
<keyword evidence="3" id="KW-0408">Iron</keyword>
<keyword evidence="2" id="KW-0479">Metal-binding</keyword>
<evidence type="ECO:0000259" key="5">
    <source>
        <dbReference type="PROSITE" id="PS51296"/>
    </source>
</evidence>
<dbReference type="EMBL" id="ALWO02000036">
    <property type="protein sequence ID" value="EOZ95981.1"/>
    <property type="molecule type" value="Genomic_DNA"/>
</dbReference>
<dbReference type="Gene3D" id="2.102.10.10">
    <property type="entry name" value="Rieske [2Fe-2S] iron-sulphur domain"/>
    <property type="match status" value="1"/>
</dbReference>
<organism evidence="6 7">
    <name type="scientific">Indibacter alkaliphilus (strain CCUG 57479 / KCTC 22604 / LW1)</name>
    <dbReference type="NCBI Taxonomy" id="1189612"/>
    <lineage>
        <taxon>Bacteria</taxon>
        <taxon>Pseudomonadati</taxon>
        <taxon>Bacteroidota</taxon>
        <taxon>Cytophagia</taxon>
        <taxon>Cytophagales</taxon>
        <taxon>Cyclobacteriaceae</taxon>
    </lineage>
</organism>
<dbReference type="GO" id="GO:0046872">
    <property type="term" value="F:metal ion binding"/>
    <property type="evidence" value="ECO:0007669"/>
    <property type="project" value="UniProtKB-KW"/>
</dbReference>
<dbReference type="eggNOG" id="COG2146">
    <property type="taxonomic scope" value="Bacteria"/>
</dbReference>
<keyword evidence="6" id="KW-0560">Oxidoreductase</keyword>
<reference evidence="6 7" key="1">
    <citation type="journal article" date="2013" name="Genome Announc.">
        <title>Draft Genome Sequence of Indibacter alkaliphilus Strain LW1T, Isolated from Lonar Lake, a Haloalkaline Lake in the Buldana District of Maharashtra, India.</title>
        <authorList>
            <person name="Singh A."/>
            <person name="Kumar Jangir P."/>
            <person name="Sharma R."/>
            <person name="Singh A."/>
            <person name="Kumar Pinnaka A."/>
            <person name="Shivaji S."/>
        </authorList>
    </citation>
    <scope>NUCLEOTIDE SEQUENCE [LARGE SCALE GENOMIC DNA]</scope>
    <source>
        <strain evidence="7">CCUG 57479 / KCTC 22604 / LW1</strain>
    </source>
</reference>
<dbReference type="GO" id="GO:0051537">
    <property type="term" value="F:2 iron, 2 sulfur cluster binding"/>
    <property type="evidence" value="ECO:0007669"/>
    <property type="project" value="UniProtKB-KW"/>
</dbReference>
<dbReference type="PROSITE" id="PS51296">
    <property type="entry name" value="RIESKE"/>
    <property type="match status" value="1"/>
</dbReference>
<dbReference type="STRING" id="1189612.A33Q_2574"/>
<evidence type="ECO:0000256" key="3">
    <source>
        <dbReference type="ARBA" id="ARBA00023004"/>
    </source>
</evidence>
<keyword evidence="4" id="KW-0411">Iron-sulfur</keyword>
<evidence type="ECO:0000256" key="1">
    <source>
        <dbReference type="ARBA" id="ARBA00022714"/>
    </source>
</evidence>
<dbReference type="InterPro" id="IPR017941">
    <property type="entry name" value="Rieske_2Fe-2S"/>
</dbReference>
<name>S2DV76_INDAL</name>
<evidence type="ECO:0000313" key="6">
    <source>
        <dbReference type="EMBL" id="EOZ95981.1"/>
    </source>
</evidence>
<keyword evidence="1" id="KW-0001">2Fe-2S</keyword>
<dbReference type="GO" id="GO:0051213">
    <property type="term" value="F:dioxygenase activity"/>
    <property type="evidence" value="ECO:0007669"/>
    <property type="project" value="UniProtKB-KW"/>
</dbReference>
<dbReference type="AlphaFoldDB" id="S2DV76"/>
<evidence type="ECO:0000256" key="2">
    <source>
        <dbReference type="ARBA" id="ARBA00022723"/>
    </source>
</evidence>
<gene>
    <name evidence="6" type="ORF">A33Q_2574</name>
</gene>
<dbReference type="InterPro" id="IPR036922">
    <property type="entry name" value="Rieske_2Fe-2S_sf"/>
</dbReference>
<accession>S2DV76</accession>
<dbReference type="SUPFAM" id="SSF50022">
    <property type="entry name" value="ISP domain"/>
    <property type="match status" value="1"/>
</dbReference>